<accession>A0ABY2CHJ7</accession>
<keyword evidence="1" id="KW-0732">Signal</keyword>
<name>A0ABY2CHJ7_METMH</name>
<dbReference type="EMBL" id="SMCN01000025">
    <property type="protein sequence ID" value="TCV78206.1"/>
    <property type="molecule type" value="Genomic_DNA"/>
</dbReference>
<evidence type="ECO:0008006" key="4">
    <source>
        <dbReference type="Google" id="ProtNLM"/>
    </source>
</evidence>
<gene>
    <name evidence="2" type="ORF">EDE11_12553</name>
</gene>
<evidence type="ECO:0000313" key="2">
    <source>
        <dbReference type="EMBL" id="TCV78206.1"/>
    </source>
</evidence>
<feature type="signal peptide" evidence="1">
    <location>
        <begin position="1"/>
        <end position="20"/>
    </location>
</feature>
<keyword evidence="3" id="KW-1185">Reference proteome</keyword>
<evidence type="ECO:0000256" key="1">
    <source>
        <dbReference type="SAM" id="SignalP"/>
    </source>
</evidence>
<feature type="chain" id="PRO_5047507839" description="Aspartate carbamoyltransferase" evidence="1">
    <location>
        <begin position="21"/>
        <end position="171"/>
    </location>
</feature>
<protein>
    <recommendedName>
        <fullName evidence="4">Aspartate carbamoyltransferase</fullName>
    </recommendedName>
</protein>
<reference evidence="2 3" key="1">
    <citation type="submission" date="2019-03" db="EMBL/GenBank/DDBJ databases">
        <title>Systems level insights into methane cycling in arid and semi-arid ecosystems.</title>
        <authorList>
            <person name="Kalyuzhnaya M."/>
        </authorList>
    </citation>
    <scope>NUCLEOTIDE SEQUENCE [LARGE SCALE GENOMIC DNA]</scope>
    <source>
        <strain evidence="2 3">S-1</strain>
    </source>
</reference>
<organism evidence="2 3">
    <name type="scientific">Methylomonas methanica</name>
    <dbReference type="NCBI Taxonomy" id="421"/>
    <lineage>
        <taxon>Bacteria</taxon>
        <taxon>Pseudomonadati</taxon>
        <taxon>Pseudomonadota</taxon>
        <taxon>Gammaproteobacteria</taxon>
        <taxon>Methylococcales</taxon>
        <taxon>Methylococcaceae</taxon>
        <taxon>Methylomonas</taxon>
    </lineage>
</organism>
<dbReference type="Proteomes" id="UP000295649">
    <property type="component" value="Unassembled WGS sequence"/>
</dbReference>
<proteinExistence type="predicted"/>
<comment type="caution">
    <text evidence="2">The sequence shown here is derived from an EMBL/GenBank/DDBJ whole genome shotgun (WGS) entry which is preliminary data.</text>
</comment>
<dbReference type="RefSeq" id="WP_132325323.1">
    <property type="nucleotide sequence ID" value="NZ_LUUF01000078.1"/>
</dbReference>
<sequence length="171" mass="19247">MNKIHLAFAVLCISNVIVHATEKNANTENKTHTKLMVGSRPYPADQVELSFIRTLHGGVQYVLAKSTNNVELINLIQAHLSTSAEQFKRGDFSVAELMHGFIMPGLAQLKLAKPDDIKFEYRALENGGKIHYSSDYPQFVSALHEWLEARAREHSNTDIPDHKLQHLTNSD</sequence>
<evidence type="ECO:0000313" key="3">
    <source>
        <dbReference type="Proteomes" id="UP000295649"/>
    </source>
</evidence>